<dbReference type="AlphaFoldDB" id="A0A1W6P239"/>
<organism evidence="1 2">
    <name type="scientific">Ketogulonicigenium robustum</name>
    <dbReference type="NCBI Taxonomy" id="92947"/>
    <lineage>
        <taxon>Bacteria</taxon>
        <taxon>Pseudomonadati</taxon>
        <taxon>Pseudomonadota</taxon>
        <taxon>Alphaproteobacteria</taxon>
        <taxon>Rhodobacterales</taxon>
        <taxon>Roseobacteraceae</taxon>
        <taxon>Ketogulonicigenium</taxon>
    </lineage>
</organism>
<dbReference type="KEGG" id="kro:BVG79_02027"/>
<sequence>MVEHYVDIVGVTSSNLVPPTMKFIGTCKGASPQPEAHV</sequence>
<proteinExistence type="predicted"/>
<accession>A0A1W6P239</accession>
<keyword evidence="2" id="KW-1185">Reference proteome</keyword>
<dbReference type="Proteomes" id="UP000242447">
    <property type="component" value="Chromosome"/>
</dbReference>
<gene>
    <name evidence="1" type="ORF">BVG79_02027</name>
</gene>
<evidence type="ECO:0000313" key="2">
    <source>
        <dbReference type="Proteomes" id="UP000242447"/>
    </source>
</evidence>
<name>A0A1W6P239_9RHOB</name>
<dbReference type="STRING" id="92947.BVG79_02027"/>
<dbReference type="EMBL" id="CP019937">
    <property type="protein sequence ID" value="ARO15367.1"/>
    <property type="molecule type" value="Genomic_DNA"/>
</dbReference>
<reference evidence="1 2" key="1">
    <citation type="submission" date="2017-02" db="EMBL/GenBank/DDBJ databases">
        <title>Ketogulonicigenium robustum SPU B003 Genome sequencing and assembly.</title>
        <authorList>
            <person name="Li Y."/>
            <person name="Liu L."/>
            <person name="Wang C."/>
            <person name="Zhang M."/>
            <person name="Zhang T."/>
            <person name="Zhang Y."/>
        </authorList>
    </citation>
    <scope>NUCLEOTIDE SEQUENCE [LARGE SCALE GENOMIC DNA]</scope>
    <source>
        <strain evidence="1 2">SPU_B003</strain>
    </source>
</reference>
<evidence type="ECO:0000313" key="1">
    <source>
        <dbReference type="EMBL" id="ARO15367.1"/>
    </source>
</evidence>
<protein>
    <submittedName>
        <fullName evidence="1">Uncharacterized protein</fullName>
    </submittedName>
</protein>